<dbReference type="GO" id="GO:0003676">
    <property type="term" value="F:nucleic acid binding"/>
    <property type="evidence" value="ECO:0007669"/>
    <property type="project" value="InterPro"/>
</dbReference>
<evidence type="ECO:0000313" key="3">
    <source>
        <dbReference type="EMBL" id="KAD5960607.1"/>
    </source>
</evidence>
<evidence type="ECO:0000313" key="4">
    <source>
        <dbReference type="Proteomes" id="UP000326396"/>
    </source>
</evidence>
<accession>A0A5N6P4H4</accession>
<dbReference type="GO" id="GO:0008270">
    <property type="term" value="F:zinc ion binding"/>
    <property type="evidence" value="ECO:0007669"/>
    <property type="project" value="UniProtKB-KW"/>
</dbReference>
<name>A0A5N6P4H4_9ASTR</name>
<comment type="caution">
    <text evidence="3">The sequence shown here is derived from an EMBL/GenBank/DDBJ whole genome shotgun (WGS) entry which is preliminary data.</text>
</comment>
<evidence type="ECO:0000259" key="2">
    <source>
        <dbReference type="PROSITE" id="PS50158"/>
    </source>
</evidence>
<evidence type="ECO:0000256" key="1">
    <source>
        <dbReference type="PROSITE-ProRule" id="PRU00047"/>
    </source>
</evidence>
<proteinExistence type="predicted"/>
<dbReference type="OrthoDB" id="2009290at2759"/>
<protein>
    <recommendedName>
        <fullName evidence="2">CCHC-type domain-containing protein</fullName>
    </recommendedName>
</protein>
<keyword evidence="1" id="KW-0863">Zinc-finger</keyword>
<dbReference type="SMART" id="SM00343">
    <property type="entry name" value="ZnF_C2HC"/>
    <property type="match status" value="1"/>
</dbReference>
<dbReference type="Proteomes" id="UP000326396">
    <property type="component" value="Linkage Group LG14"/>
</dbReference>
<dbReference type="InterPro" id="IPR001878">
    <property type="entry name" value="Znf_CCHC"/>
</dbReference>
<dbReference type="EMBL" id="SZYD01000006">
    <property type="protein sequence ID" value="KAD5960607.1"/>
    <property type="molecule type" value="Genomic_DNA"/>
</dbReference>
<reference evidence="3 4" key="1">
    <citation type="submission" date="2019-05" db="EMBL/GenBank/DDBJ databases">
        <title>Mikania micrantha, genome provides insights into the molecular mechanism of rapid growth.</title>
        <authorList>
            <person name="Liu B."/>
        </authorList>
    </citation>
    <scope>NUCLEOTIDE SEQUENCE [LARGE SCALE GENOMIC DNA]</scope>
    <source>
        <strain evidence="3">NLD-2019</strain>
        <tissue evidence="3">Leaf</tissue>
    </source>
</reference>
<organism evidence="3 4">
    <name type="scientific">Mikania micrantha</name>
    <name type="common">bitter vine</name>
    <dbReference type="NCBI Taxonomy" id="192012"/>
    <lineage>
        <taxon>Eukaryota</taxon>
        <taxon>Viridiplantae</taxon>
        <taxon>Streptophyta</taxon>
        <taxon>Embryophyta</taxon>
        <taxon>Tracheophyta</taxon>
        <taxon>Spermatophyta</taxon>
        <taxon>Magnoliopsida</taxon>
        <taxon>eudicotyledons</taxon>
        <taxon>Gunneridae</taxon>
        <taxon>Pentapetalae</taxon>
        <taxon>asterids</taxon>
        <taxon>campanulids</taxon>
        <taxon>Asterales</taxon>
        <taxon>Asteraceae</taxon>
        <taxon>Asteroideae</taxon>
        <taxon>Heliantheae alliance</taxon>
        <taxon>Eupatorieae</taxon>
        <taxon>Mikania</taxon>
    </lineage>
</organism>
<dbReference type="PROSITE" id="PS50158">
    <property type="entry name" value="ZF_CCHC"/>
    <property type="match status" value="1"/>
</dbReference>
<feature type="domain" description="CCHC-type" evidence="2">
    <location>
        <begin position="87"/>
        <end position="102"/>
    </location>
</feature>
<keyword evidence="1" id="KW-0862">Zinc</keyword>
<keyword evidence="4" id="KW-1185">Reference proteome</keyword>
<gene>
    <name evidence="3" type="ORF">E3N88_12079</name>
</gene>
<dbReference type="AlphaFoldDB" id="A0A5N6P4H4"/>
<keyword evidence="1" id="KW-0479">Metal-binding</keyword>
<sequence>MTVTLLASLTDVMVSYGALKRESGTTEDLEQPSNKKRKVAKNFATTTTTKQTVPTRPQLAHKSYSGTAPFCNKCNYHHQPDTGCRQCTYCGKMGHWAKFCKNQATQHKATQMTGIRWPTNQYENNVKIGSLVESDTEKTQFKSYCSVISE</sequence>